<dbReference type="EMBL" id="BATM01000005">
    <property type="protein sequence ID" value="GAD78622.1"/>
    <property type="molecule type" value="Genomic_DNA"/>
</dbReference>
<dbReference type="GO" id="GO:0003677">
    <property type="term" value="F:DNA binding"/>
    <property type="evidence" value="ECO:0007669"/>
    <property type="project" value="UniProtKB-KW"/>
</dbReference>
<dbReference type="InterPro" id="IPR052021">
    <property type="entry name" value="Type-I_RS_S_subunit"/>
</dbReference>
<dbReference type="SUPFAM" id="SSF116734">
    <property type="entry name" value="DNA methylase specificity domain"/>
    <property type="match status" value="1"/>
</dbReference>
<dbReference type="eggNOG" id="COG0732">
    <property type="taxonomic scope" value="Bacteria"/>
</dbReference>
<keyword evidence="3" id="KW-0238">DNA-binding</keyword>
<comment type="similarity">
    <text evidence="1">Belongs to the type-I restriction system S methylase family.</text>
</comment>
<protein>
    <recommendedName>
        <fullName evidence="4">Type I restriction modification DNA specificity domain-containing protein</fullName>
    </recommendedName>
</protein>
<accession>U3AZI3</accession>
<evidence type="ECO:0000313" key="5">
    <source>
        <dbReference type="EMBL" id="GAD78622.1"/>
    </source>
</evidence>
<evidence type="ECO:0000256" key="2">
    <source>
        <dbReference type="ARBA" id="ARBA00022747"/>
    </source>
</evidence>
<name>U3AZI3_9VIBR</name>
<dbReference type="AlphaFoldDB" id="U3AZI3"/>
<dbReference type="RefSeq" id="WP_021712345.1">
    <property type="nucleotide sequence ID" value="NZ_BATM01000005.1"/>
</dbReference>
<organism evidence="5 6">
    <name type="scientific">Vibrio ezurae NBRC 102218</name>
    <dbReference type="NCBI Taxonomy" id="1219080"/>
    <lineage>
        <taxon>Bacteria</taxon>
        <taxon>Pseudomonadati</taxon>
        <taxon>Pseudomonadota</taxon>
        <taxon>Gammaproteobacteria</taxon>
        <taxon>Vibrionales</taxon>
        <taxon>Vibrionaceae</taxon>
        <taxon>Vibrio</taxon>
    </lineage>
</organism>
<proteinExistence type="inferred from homology"/>
<dbReference type="InterPro" id="IPR044946">
    <property type="entry name" value="Restrct_endonuc_typeI_TRD_sf"/>
</dbReference>
<evidence type="ECO:0000256" key="3">
    <source>
        <dbReference type="ARBA" id="ARBA00023125"/>
    </source>
</evidence>
<feature type="domain" description="Type I restriction modification DNA specificity" evidence="4">
    <location>
        <begin position="40"/>
        <end position="171"/>
    </location>
</feature>
<comment type="caution">
    <text evidence="5">The sequence shown here is derived from an EMBL/GenBank/DDBJ whole genome shotgun (WGS) entry which is preliminary data.</text>
</comment>
<dbReference type="Proteomes" id="UP000016562">
    <property type="component" value="Unassembled WGS sequence"/>
</dbReference>
<dbReference type="Gene3D" id="3.90.220.20">
    <property type="entry name" value="DNA methylase specificity domains"/>
    <property type="match status" value="1"/>
</dbReference>
<evidence type="ECO:0000313" key="6">
    <source>
        <dbReference type="Proteomes" id="UP000016562"/>
    </source>
</evidence>
<dbReference type="GO" id="GO:0009307">
    <property type="term" value="P:DNA restriction-modification system"/>
    <property type="evidence" value="ECO:0007669"/>
    <property type="project" value="UniProtKB-KW"/>
</dbReference>
<reference evidence="5 6" key="1">
    <citation type="submission" date="2013-09" db="EMBL/GenBank/DDBJ databases">
        <title>Whole genome shotgun sequence of Vibrio ezurae NBRC 102218.</title>
        <authorList>
            <person name="Yoshida I."/>
            <person name="Hosoyama A."/>
            <person name="Numata M."/>
            <person name="Hashimoto M."/>
            <person name="Hosoyama Y."/>
            <person name="Tsuchikane K."/>
            <person name="Noguchi M."/>
            <person name="Hirakata S."/>
            <person name="Ichikawa N."/>
            <person name="Ohji S."/>
            <person name="Yamazoe A."/>
            <person name="Fujita N."/>
        </authorList>
    </citation>
    <scope>NUCLEOTIDE SEQUENCE [LARGE SCALE GENOMIC DNA]</scope>
    <source>
        <strain evidence="5 6">NBRC 102218</strain>
    </source>
</reference>
<dbReference type="PANTHER" id="PTHR30408">
    <property type="entry name" value="TYPE-1 RESTRICTION ENZYME ECOKI SPECIFICITY PROTEIN"/>
    <property type="match status" value="1"/>
</dbReference>
<keyword evidence="2" id="KW-0680">Restriction system</keyword>
<keyword evidence="6" id="KW-1185">Reference proteome</keyword>
<evidence type="ECO:0000259" key="4">
    <source>
        <dbReference type="Pfam" id="PF01420"/>
    </source>
</evidence>
<dbReference type="Pfam" id="PF01420">
    <property type="entry name" value="Methylase_S"/>
    <property type="match status" value="1"/>
</dbReference>
<dbReference type="STRING" id="1219080.VEZ01S_05_00090"/>
<gene>
    <name evidence="5" type="ORF">VEZ01S_05_00090</name>
</gene>
<evidence type="ECO:0000256" key="1">
    <source>
        <dbReference type="ARBA" id="ARBA00010923"/>
    </source>
</evidence>
<sequence>MVNNMKAIAVLCNELTTGATNALFEKTNQRDEKSLYLLTGNSLNSNGEIIEEQLGSVTLKEGKEIQRFLLQQGDVVLLAKGNSIRAGYVTERIAKLNVIASANFILIRPNNNELLGEVLVAYFNSPAGQSLLDATSTGATIKNISLSNIKKVGVEFPALCKQREIAELFHASNHAYQATINLAEQQKKAALACISQLIKGEA</sequence>
<dbReference type="PANTHER" id="PTHR30408:SF13">
    <property type="entry name" value="TYPE I RESTRICTION ENZYME HINDI SPECIFICITY SUBUNIT"/>
    <property type="match status" value="1"/>
</dbReference>
<dbReference type="InterPro" id="IPR000055">
    <property type="entry name" value="Restrct_endonuc_typeI_TRD"/>
</dbReference>